<dbReference type="AlphaFoldDB" id="A0ABD7SQX0"/>
<dbReference type="RefSeq" id="WP_148521337.1">
    <property type="nucleotide sequence ID" value="NZ_JAYDBU010000005.1"/>
</dbReference>
<evidence type="ECO:0000313" key="2">
    <source>
        <dbReference type="Proteomes" id="UP000323819"/>
    </source>
</evidence>
<comment type="caution">
    <text evidence="1">The sequence shown here is derived from an EMBL/GenBank/DDBJ whole genome shotgun (WGS) entry which is preliminary data.</text>
</comment>
<reference evidence="1 2" key="1">
    <citation type="submission" date="2019-06" db="EMBL/GenBank/DDBJ databases">
        <title>Vibrio cholerae phylogeny based on whole-genome sequencing reveals genetic diversity and population strucutre.</title>
        <authorList>
            <person name="Zhiqiu Y."/>
            <person name="Bin L."/>
            <person name="Lingyan J."/>
        </authorList>
    </citation>
    <scope>NUCLEOTIDE SEQUENCE [LARGE SCALE GENOMIC DNA]</scope>
    <source>
        <strain evidence="1 2">N2814</strain>
    </source>
</reference>
<name>A0ABD7SQX0_VIBCL</name>
<protein>
    <submittedName>
        <fullName evidence="1">Uncharacterized protein</fullName>
    </submittedName>
</protein>
<proteinExistence type="predicted"/>
<dbReference type="Proteomes" id="UP000323819">
    <property type="component" value="Unassembled WGS sequence"/>
</dbReference>
<sequence>MNVCQVRALTEVEMIRFELAESNEAKIAPSYGSLSEFDSIQEGLWIMCSGKYKELLNMDSPKLSNLVQNLFENAYFPNHTLLCVDTKQVSGEPVHTVYIPIDLKDKETDEVFTSAVSVTKNSESLIWEVKCPQIANTLKLGKDWTSECFEE</sequence>
<dbReference type="EMBL" id="VSIJ01000005">
    <property type="protein sequence ID" value="TXX67202.1"/>
    <property type="molecule type" value="Genomic_DNA"/>
</dbReference>
<accession>A0ABD7SQX0</accession>
<evidence type="ECO:0000313" key="1">
    <source>
        <dbReference type="EMBL" id="TXX67202.1"/>
    </source>
</evidence>
<organism evidence="1 2">
    <name type="scientific">Vibrio cholerae</name>
    <dbReference type="NCBI Taxonomy" id="666"/>
    <lineage>
        <taxon>Bacteria</taxon>
        <taxon>Pseudomonadati</taxon>
        <taxon>Pseudomonadota</taxon>
        <taxon>Gammaproteobacteria</taxon>
        <taxon>Vibrionales</taxon>
        <taxon>Vibrionaceae</taxon>
        <taxon>Vibrio</taxon>
    </lineage>
</organism>
<gene>
    <name evidence="1" type="ORF">FXF03_01125</name>
</gene>